<feature type="transmembrane region" description="Helical" evidence="1">
    <location>
        <begin position="20"/>
        <end position="40"/>
    </location>
</feature>
<gene>
    <name evidence="2" type="ORF">HNQ52_000179</name>
</gene>
<evidence type="ECO:0000313" key="3">
    <source>
        <dbReference type="Proteomes" id="UP000521199"/>
    </source>
</evidence>
<sequence>MNTFAWLLKREFWEHRGGFFWAPIIVGVISLVLFTMGIVVGEVSMHRANVDPKFFGMDAVTSHLTGEQMHMLGTGLQIAMYTVPGLIFVVTFFVLFFYCLGALYDDRKDRSVLFWKSLPLSNLETVASKAVTALLVVPLISTVAAIATGLAFLVLLSAYVGYYGMNPITLVWLQAGPWKAAAQMLAYIPLAALWALPSVGWLMLCSAWARSKPFLWALAIPIGLGIMVSWFDLMQSLTVPDAWFWKNVVARLLLSLMPGSWLDTSGIDDNFQGPDDFARLFDLGNAYAALGTADLWIGAVAGLAMLAGAVYFRRKRDEG</sequence>
<protein>
    <submittedName>
        <fullName evidence="2">ABC-2 type transport system permease protein</fullName>
    </submittedName>
</protein>
<keyword evidence="1" id="KW-0472">Membrane</keyword>
<accession>A0A7W8FZI4</accession>
<dbReference type="RefSeq" id="WP_183958864.1">
    <property type="nucleotide sequence ID" value="NZ_JACHHP010000001.1"/>
</dbReference>
<proteinExistence type="predicted"/>
<reference evidence="2 3" key="1">
    <citation type="submission" date="2020-08" db="EMBL/GenBank/DDBJ databases">
        <title>Genomic Encyclopedia of Type Strains, Phase IV (KMG-IV): sequencing the most valuable type-strain genomes for metagenomic binning, comparative biology and taxonomic classification.</title>
        <authorList>
            <person name="Goeker M."/>
        </authorList>
    </citation>
    <scope>NUCLEOTIDE SEQUENCE [LARGE SCALE GENOMIC DNA]</scope>
    <source>
        <strain evidence="2 3">DSM 24163</strain>
    </source>
</reference>
<evidence type="ECO:0000256" key="1">
    <source>
        <dbReference type="SAM" id="Phobius"/>
    </source>
</evidence>
<keyword evidence="3" id="KW-1185">Reference proteome</keyword>
<organism evidence="2 3">
    <name type="scientific">Chiayiivirga flava</name>
    <dbReference type="NCBI Taxonomy" id="659595"/>
    <lineage>
        <taxon>Bacteria</taxon>
        <taxon>Pseudomonadati</taxon>
        <taxon>Pseudomonadota</taxon>
        <taxon>Gammaproteobacteria</taxon>
        <taxon>Lysobacterales</taxon>
        <taxon>Lysobacteraceae</taxon>
        <taxon>Chiayiivirga</taxon>
    </lineage>
</organism>
<dbReference type="AlphaFoldDB" id="A0A7W8FZI4"/>
<keyword evidence="1" id="KW-0812">Transmembrane</keyword>
<name>A0A7W8FZI4_9GAMM</name>
<feature type="transmembrane region" description="Helical" evidence="1">
    <location>
        <begin position="214"/>
        <end position="231"/>
    </location>
</feature>
<dbReference type="EMBL" id="JACHHP010000001">
    <property type="protein sequence ID" value="MBB5206663.1"/>
    <property type="molecule type" value="Genomic_DNA"/>
</dbReference>
<evidence type="ECO:0000313" key="2">
    <source>
        <dbReference type="EMBL" id="MBB5206663.1"/>
    </source>
</evidence>
<feature type="transmembrane region" description="Helical" evidence="1">
    <location>
        <begin position="286"/>
        <end position="312"/>
    </location>
</feature>
<comment type="caution">
    <text evidence="2">The sequence shown here is derived from an EMBL/GenBank/DDBJ whole genome shotgun (WGS) entry which is preliminary data.</text>
</comment>
<keyword evidence="1" id="KW-1133">Transmembrane helix</keyword>
<feature type="transmembrane region" description="Helical" evidence="1">
    <location>
        <begin position="180"/>
        <end position="202"/>
    </location>
</feature>
<dbReference type="Proteomes" id="UP000521199">
    <property type="component" value="Unassembled WGS sequence"/>
</dbReference>
<feature type="transmembrane region" description="Helical" evidence="1">
    <location>
        <begin position="78"/>
        <end position="104"/>
    </location>
</feature>
<feature type="transmembrane region" description="Helical" evidence="1">
    <location>
        <begin position="133"/>
        <end position="160"/>
    </location>
</feature>